<comment type="subcellular location">
    <subcellularLocation>
        <location evidence="1 10">Golgi apparatus membrane</location>
        <topology evidence="1 10">Single-pass type II membrane protein</topology>
    </subcellularLocation>
</comment>
<dbReference type="OrthoDB" id="2139606at2759"/>
<evidence type="ECO:0000313" key="11">
    <source>
        <dbReference type="EnsemblMetazoa" id="CLYHEMP007464.1"/>
    </source>
</evidence>
<name>A0A7M5UXI6_9CNID</name>
<dbReference type="GO" id="GO:0016758">
    <property type="term" value="F:hexosyltransferase activity"/>
    <property type="evidence" value="ECO:0007669"/>
    <property type="project" value="InterPro"/>
</dbReference>
<feature type="transmembrane region" description="Helical" evidence="10">
    <location>
        <begin position="7"/>
        <end position="29"/>
    </location>
</feature>
<evidence type="ECO:0000256" key="3">
    <source>
        <dbReference type="ARBA" id="ARBA00022676"/>
    </source>
</evidence>
<dbReference type="GO" id="GO:0006493">
    <property type="term" value="P:protein O-linked glycosylation"/>
    <property type="evidence" value="ECO:0007669"/>
    <property type="project" value="TreeGrafter"/>
</dbReference>
<dbReference type="AlphaFoldDB" id="A0A7M5UXI6"/>
<dbReference type="Proteomes" id="UP000594262">
    <property type="component" value="Unplaced"/>
</dbReference>
<dbReference type="GO" id="GO:0000139">
    <property type="term" value="C:Golgi membrane"/>
    <property type="evidence" value="ECO:0007669"/>
    <property type="project" value="UniProtKB-SubCell"/>
</dbReference>
<evidence type="ECO:0000256" key="5">
    <source>
        <dbReference type="ARBA" id="ARBA00022692"/>
    </source>
</evidence>
<evidence type="ECO:0000256" key="4">
    <source>
        <dbReference type="ARBA" id="ARBA00022679"/>
    </source>
</evidence>
<dbReference type="GeneID" id="136797781"/>
<accession>A0A7M5UXI6</accession>
<evidence type="ECO:0000256" key="8">
    <source>
        <dbReference type="ARBA" id="ARBA00023034"/>
    </source>
</evidence>
<evidence type="ECO:0000313" key="12">
    <source>
        <dbReference type="Proteomes" id="UP000594262"/>
    </source>
</evidence>
<keyword evidence="7 10" id="KW-1133">Transmembrane helix</keyword>
<keyword evidence="5 10" id="KW-0812">Transmembrane</keyword>
<evidence type="ECO:0000256" key="10">
    <source>
        <dbReference type="RuleBase" id="RU363063"/>
    </source>
</evidence>
<dbReference type="EC" id="2.4.1.-" evidence="10"/>
<dbReference type="PANTHER" id="PTHR11214:SF365">
    <property type="entry name" value="HEXOSYLTRANSFERASE"/>
    <property type="match status" value="1"/>
</dbReference>
<keyword evidence="12" id="KW-1185">Reference proteome</keyword>
<keyword evidence="3 10" id="KW-0328">Glycosyltransferase</keyword>
<dbReference type="Pfam" id="PF01762">
    <property type="entry name" value="Galactosyl_T"/>
    <property type="match status" value="1"/>
</dbReference>
<proteinExistence type="inferred from homology"/>
<evidence type="ECO:0000256" key="7">
    <source>
        <dbReference type="ARBA" id="ARBA00022989"/>
    </source>
</evidence>
<comment type="similarity">
    <text evidence="2 10">Belongs to the glycosyltransferase 31 family.</text>
</comment>
<reference evidence="11" key="1">
    <citation type="submission" date="2021-01" db="UniProtKB">
        <authorList>
            <consortium name="EnsemblMetazoa"/>
        </authorList>
    </citation>
    <scope>IDENTIFICATION</scope>
</reference>
<evidence type="ECO:0000256" key="2">
    <source>
        <dbReference type="ARBA" id="ARBA00008661"/>
    </source>
</evidence>
<keyword evidence="6 10" id="KW-0735">Signal-anchor</keyword>
<dbReference type="EnsemblMetazoa" id="CLYHEMT007464.1">
    <property type="protein sequence ID" value="CLYHEMP007464.1"/>
    <property type="gene ID" value="CLYHEMG007464"/>
</dbReference>
<keyword evidence="8 10" id="KW-0333">Golgi apparatus</keyword>
<protein>
    <recommendedName>
        <fullName evidence="10">Hexosyltransferase</fullName>
        <ecNumber evidence="10">2.4.1.-</ecNumber>
    </recommendedName>
</protein>
<dbReference type="RefSeq" id="XP_066910468.1">
    <property type="nucleotide sequence ID" value="XM_067054367.1"/>
</dbReference>
<sequence>MVKYMMLAMTFMVGFIMTAFMTVNLNLFITGAGNSNPTKHVYIHNNKQNEERQNLSRHFEKFETYLKEIRKEMTSVKEGVYGMKAWEKIQIDRMELWKTLDEKSPPKADLRNPHIVLDDVKLDCSTRYDLIILISSHAAHFERREKIRRTWGNASMWITQNKKWKVVFVLGVIDNKNTMLKIKKESKTHGDVILEDVPESFYQLSFKVMVGLHWAFFALKFDFVLKGDDDVFVHVDRVLAKLDGDFRNEHYIGSVMSGQPVERKGRYGLTAEEHKNDRFDPYCSGGGFILSNVAISRMISLFDWLTPLKIDDAYIGHLVFRSGYKAKSVRGFYMWNNWCEYNEHLMVTHPVKQDRCLRFLEQRALIENGMMVDKQNLTSQLYGLPSSKKT</sequence>
<keyword evidence="4" id="KW-0808">Transferase</keyword>
<dbReference type="PANTHER" id="PTHR11214">
    <property type="entry name" value="BETA-1,3-N-ACETYLGLUCOSAMINYLTRANSFERASE"/>
    <property type="match status" value="1"/>
</dbReference>
<dbReference type="Gene3D" id="3.90.550.50">
    <property type="match status" value="1"/>
</dbReference>
<organism evidence="11 12">
    <name type="scientific">Clytia hemisphaerica</name>
    <dbReference type="NCBI Taxonomy" id="252671"/>
    <lineage>
        <taxon>Eukaryota</taxon>
        <taxon>Metazoa</taxon>
        <taxon>Cnidaria</taxon>
        <taxon>Hydrozoa</taxon>
        <taxon>Hydroidolina</taxon>
        <taxon>Leptothecata</taxon>
        <taxon>Obeliida</taxon>
        <taxon>Clytiidae</taxon>
        <taxon>Clytia</taxon>
    </lineage>
</organism>
<evidence type="ECO:0000256" key="1">
    <source>
        <dbReference type="ARBA" id="ARBA00004323"/>
    </source>
</evidence>
<dbReference type="InterPro" id="IPR002659">
    <property type="entry name" value="Glyco_trans_31"/>
</dbReference>
<evidence type="ECO:0000256" key="6">
    <source>
        <dbReference type="ARBA" id="ARBA00022968"/>
    </source>
</evidence>
<keyword evidence="9 10" id="KW-0472">Membrane</keyword>
<evidence type="ECO:0000256" key="9">
    <source>
        <dbReference type="ARBA" id="ARBA00023136"/>
    </source>
</evidence>